<proteinExistence type="predicted"/>
<accession>A0ABU4WG26</accession>
<gene>
    <name evidence="1" type="ORF">MOX91_03090</name>
</gene>
<organism evidence="1 2">
    <name type="scientific">Intestinicryptomonas porci</name>
    <dbReference type="NCBI Taxonomy" id="2926320"/>
    <lineage>
        <taxon>Bacteria</taxon>
        <taxon>Pseudomonadati</taxon>
        <taxon>Verrucomicrobiota</taxon>
        <taxon>Opitutia</taxon>
        <taxon>Opitutales</taxon>
        <taxon>Intestinicryptomonaceae</taxon>
        <taxon>Intestinicryptomonas</taxon>
    </lineage>
</organism>
<dbReference type="Proteomes" id="UP001275932">
    <property type="component" value="Unassembled WGS sequence"/>
</dbReference>
<evidence type="ECO:0008006" key="3">
    <source>
        <dbReference type="Google" id="ProtNLM"/>
    </source>
</evidence>
<dbReference type="EMBL" id="JALBUT010000003">
    <property type="protein sequence ID" value="MDX8415164.1"/>
    <property type="molecule type" value="Genomic_DNA"/>
</dbReference>
<evidence type="ECO:0000313" key="2">
    <source>
        <dbReference type="Proteomes" id="UP001275932"/>
    </source>
</evidence>
<dbReference type="InterPro" id="IPR020103">
    <property type="entry name" value="PsdUridine_synth_cat_dom_sf"/>
</dbReference>
<sequence>MAGFEKLGFPEGLLGEKPVRLDVLECRAGKFVAVNKPSNVYLEADGIAENPLTIIAGIKAQAGKKEFERLGMESPYAVFATDPEISGVALIASNKESSDELRNSFGSGLFEFEFELLSERPYGKVEEIVDLPLIRHESKPRAIVSHRFGKKCQTRFELKEDFGEWQLWSAKTNFLRWHQIRIHAAEAGLRMVGDDTYVRVRKIYLSRLKRGQFKGEELAPIYDNLAIHLSRLSFPCGGEKIEVSAPLPKGFSVLLKKIKNRY</sequence>
<name>A0ABU4WG26_9BACT</name>
<keyword evidence="2" id="KW-1185">Reference proteome</keyword>
<comment type="caution">
    <text evidence="1">The sequence shown here is derived from an EMBL/GenBank/DDBJ whole genome shotgun (WGS) entry which is preliminary data.</text>
</comment>
<dbReference type="InterPro" id="IPR050188">
    <property type="entry name" value="RluA_PseudoU_synthase"/>
</dbReference>
<reference evidence="1 2" key="1">
    <citation type="submission" date="2022-03" db="EMBL/GenBank/DDBJ databases">
        <title>Novel taxa within the pig intestine.</title>
        <authorList>
            <person name="Wylensek D."/>
            <person name="Bishof K."/>
            <person name="Afrizal A."/>
            <person name="Clavel T."/>
        </authorList>
    </citation>
    <scope>NUCLEOTIDE SEQUENCE [LARGE SCALE GENOMIC DNA]</scope>
    <source>
        <strain evidence="1 2">CLA-KB-P66</strain>
    </source>
</reference>
<evidence type="ECO:0000313" key="1">
    <source>
        <dbReference type="EMBL" id="MDX8415164.1"/>
    </source>
</evidence>
<dbReference type="PANTHER" id="PTHR21600">
    <property type="entry name" value="MITOCHONDRIAL RNA PSEUDOURIDINE SYNTHASE"/>
    <property type="match status" value="1"/>
</dbReference>
<dbReference type="PANTHER" id="PTHR21600:SF92">
    <property type="entry name" value="RIBOSOMAL LARGE SUBUNIT PSEUDOURIDINE SYNTHASE C"/>
    <property type="match status" value="1"/>
</dbReference>
<dbReference type="Gene3D" id="3.30.2350.10">
    <property type="entry name" value="Pseudouridine synthase"/>
    <property type="match status" value="1"/>
</dbReference>
<protein>
    <recommendedName>
        <fullName evidence="3">Pseudouridine synthase RsuA/RluA-like domain-containing protein</fullName>
    </recommendedName>
</protein>
<dbReference type="SUPFAM" id="SSF55120">
    <property type="entry name" value="Pseudouridine synthase"/>
    <property type="match status" value="1"/>
</dbReference>